<feature type="transmembrane region" description="Helical" evidence="1">
    <location>
        <begin position="422"/>
        <end position="442"/>
    </location>
</feature>
<accession>A0A9X7Z5F5</accession>
<dbReference type="Proteomes" id="UP000663505">
    <property type="component" value="Chromosome"/>
</dbReference>
<proteinExistence type="predicted"/>
<organism evidence="2 3">
    <name type="scientific">Alicyclobacillus mengziensis</name>
    <dbReference type="NCBI Taxonomy" id="2931921"/>
    <lineage>
        <taxon>Bacteria</taxon>
        <taxon>Bacillati</taxon>
        <taxon>Bacillota</taxon>
        <taxon>Bacilli</taxon>
        <taxon>Bacillales</taxon>
        <taxon>Alicyclobacillaceae</taxon>
        <taxon>Alicyclobacillus</taxon>
    </lineage>
</organism>
<evidence type="ECO:0000256" key="1">
    <source>
        <dbReference type="SAM" id="Phobius"/>
    </source>
</evidence>
<keyword evidence="3" id="KW-1185">Reference proteome</keyword>
<dbReference type="AlphaFoldDB" id="A0A9X7Z5F5"/>
<feature type="transmembrane region" description="Helical" evidence="1">
    <location>
        <begin position="389"/>
        <end position="410"/>
    </location>
</feature>
<keyword evidence="1" id="KW-0812">Transmembrane</keyword>
<evidence type="ECO:0000313" key="3">
    <source>
        <dbReference type="Proteomes" id="UP000663505"/>
    </source>
</evidence>
<dbReference type="SUPFAM" id="SSF81442">
    <property type="entry name" value="Cytochrome c oxidase subunit I-like"/>
    <property type="match status" value="1"/>
</dbReference>
<gene>
    <name evidence="2" type="ORF">JZ786_17480</name>
</gene>
<keyword evidence="1" id="KW-0472">Membrane</keyword>
<feature type="transmembrane region" description="Helical" evidence="1">
    <location>
        <begin position="110"/>
        <end position="128"/>
    </location>
</feature>
<dbReference type="EMBL" id="CP071182">
    <property type="protein sequence ID" value="QSO46277.1"/>
    <property type="molecule type" value="Genomic_DNA"/>
</dbReference>
<keyword evidence="1" id="KW-1133">Transmembrane helix</keyword>
<reference evidence="2 3" key="1">
    <citation type="submission" date="2021-02" db="EMBL/GenBank/DDBJ databases">
        <title>Alicyclobacillus curvatus sp. nov. and Alicyclobacillus mengziensis sp. nov., two acidophilic bacteria isolated from acid mine drainage.</title>
        <authorList>
            <person name="Huang Y."/>
        </authorList>
    </citation>
    <scope>NUCLEOTIDE SEQUENCE [LARGE SCALE GENOMIC DNA]</scope>
    <source>
        <strain evidence="2 3">S30H14</strain>
    </source>
</reference>
<sequence>MKIQQAYRLPMGFIFAAFLNFTVGAILGGTMAADPALSYRLAPIHAILNPYGWLTLLIYGMTFAVLALSLGVQLPVSSQGWAQLVVAEAGVVLLVIGNLIQSTWPSRTGVVLLVLAPMLFLYNILSGVRYTKRLSRSQESGIKDVLTQLPTSAEAAIQLFGRVPAYRKTDAVGQRGTDVSLMLFIIATVWTAIWNWNDPKGSGLIYSQGLEWLTFYGWIGGTTLSVALHLAPRFLRRPADPAGWWSVLQVGWFGGVLLSVVGSWIGVPWERAGSIVTGIALVGSALGFLWLAVVRRSHSRTGEEASVAASSTVLNSNTSTRGLHGPGIAAWIIGWLFALVLGYELVTYGDPFALSSIHLLFLGFITSLVYAVGYTAFPIILGRRPPHTSLAYVQLICSEIGAMLLIGSFMRIEAGHATSLMLMSGGVLATVGVLMFLALWGLRQPSSRVK</sequence>
<protein>
    <submittedName>
        <fullName evidence="2">Uncharacterized protein</fullName>
    </submittedName>
</protein>
<feature type="transmembrane region" description="Helical" evidence="1">
    <location>
        <begin position="53"/>
        <end position="72"/>
    </location>
</feature>
<feature type="transmembrane region" description="Helical" evidence="1">
    <location>
        <begin position="213"/>
        <end position="231"/>
    </location>
</feature>
<name>A0A9X7Z5F5_9BACL</name>
<feature type="transmembrane region" description="Helical" evidence="1">
    <location>
        <begin position="12"/>
        <end position="33"/>
    </location>
</feature>
<feature type="transmembrane region" description="Helical" evidence="1">
    <location>
        <begin position="84"/>
        <end position="104"/>
    </location>
</feature>
<dbReference type="RefSeq" id="WP_206655646.1">
    <property type="nucleotide sequence ID" value="NZ_CP071182.1"/>
</dbReference>
<feature type="transmembrane region" description="Helical" evidence="1">
    <location>
        <begin position="243"/>
        <end position="266"/>
    </location>
</feature>
<feature type="transmembrane region" description="Helical" evidence="1">
    <location>
        <begin position="328"/>
        <end position="346"/>
    </location>
</feature>
<dbReference type="InterPro" id="IPR036927">
    <property type="entry name" value="Cyt_c_oxase-like_su1_sf"/>
</dbReference>
<evidence type="ECO:0000313" key="2">
    <source>
        <dbReference type="EMBL" id="QSO46277.1"/>
    </source>
</evidence>
<feature type="transmembrane region" description="Helical" evidence="1">
    <location>
        <begin position="272"/>
        <end position="293"/>
    </location>
</feature>
<feature type="transmembrane region" description="Helical" evidence="1">
    <location>
        <begin position="352"/>
        <end position="377"/>
    </location>
</feature>
<feature type="transmembrane region" description="Helical" evidence="1">
    <location>
        <begin position="176"/>
        <end position="193"/>
    </location>
</feature>
<dbReference type="KEGG" id="afx:JZ786_17480"/>